<keyword evidence="5" id="KW-0997">Cell inner membrane</keyword>
<feature type="transmembrane region" description="Helical" evidence="11">
    <location>
        <begin position="20"/>
        <end position="38"/>
    </location>
</feature>
<evidence type="ECO:0000256" key="9">
    <source>
        <dbReference type="ARBA" id="ARBA00025772"/>
    </source>
</evidence>
<gene>
    <name evidence="13" type="ORF">J2T57_001667</name>
</gene>
<dbReference type="GO" id="GO:0015627">
    <property type="term" value="C:type II protein secretion system complex"/>
    <property type="evidence" value="ECO:0007669"/>
    <property type="project" value="InterPro"/>
</dbReference>
<reference evidence="13" key="1">
    <citation type="submission" date="2022-03" db="EMBL/GenBank/DDBJ databases">
        <title>Genomic Encyclopedia of Type Strains, Phase III (KMG-III): the genomes of soil and plant-associated and newly described type strains.</title>
        <authorList>
            <person name="Whitman W."/>
        </authorList>
    </citation>
    <scope>NUCLEOTIDE SEQUENCE</scope>
    <source>
        <strain evidence="13">ANL 6-2</strain>
    </source>
</reference>
<dbReference type="Proteomes" id="UP001205843">
    <property type="component" value="Unassembled WGS sequence"/>
</dbReference>
<evidence type="ECO:0000313" key="13">
    <source>
        <dbReference type="EMBL" id="MCP1674565.1"/>
    </source>
</evidence>
<dbReference type="Pfam" id="PF07963">
    <property type="entry name" value="N_methyl"/>
    <property type="match status" value="1"/>
</dbReference>
<sequence>MRARAHHHLHRSRGFSLAELLVATAIVSVLAGIGVPTFQHLSTQSRLTGTANELLVALATARAEAVSLRVPTTLALDSDAATGAVSAWSLGERDWLAARDVRVYSARSEVGFATDGTATPAEFIICFRDRPHHRLVRVSLIGRAEVDPRGEGPCPVGGSDV</sequence>
<keyword evidence="3" id="KW-1003">Cell membrane</keyword>
<accession>A0AAE3G2I8</accession>
<evidence type="ECO:0000256" key="11">
    <source>
        <dbReference type="SAM" id="Phobius"/>
    </source>
</evidence>
<dbReference type="Gene3D" id="3.55.40.10">
    <property type="entry name" value="minor pseudopilin epsh domain"/>
    <property type="match status" value="1"/>
</dbReference>
<feature type="domain" description="General secretion pathway GspH" evidence="12">
    <location>
        <begin position="50"/>
        <end position="141"/>
    </location>
</feature>
<evidence type="ECO:0000256" key="8">
    <source>
        <dbReference type="ARBA" id="ARBA00023136"/>
    </source>
</evidence>
<comment type="subcellular location">
    <subcellularLocation>
        <location evidence="1">Cell inner membrane</location>
        <topology evidence="1">Single-pass membrane protein</topology>
    </subcellularLocation>
</comment>
<evidence type="ECO:0000313" key="14">
    <source>
        <dbReference type="Proteomes" id="UP001205843"/>
    </source>
</evidence>
<evidence type="ECO:0000256" key="7">
    <source>
        <dbReference type="ARBA" id="ARBA00022989"/>
    </source>
</evidence>
<dbReference type="InterPro" id="IPR045584">
    <property type="entry name" value="Pilin-like"/>
</dbReference>
<dbReference type="AlphaFoldDB" id="A0AAE3G2I8"/>
<organism evidence="13 14">
    <name type="scientific">Natronocella acetinitrilica</name>
    <dbReference type="NCBI Taxonomy" id="414046"/>
    <lineage>
        <taxon>Bacteria</taxon>
        <taxon>Pseudomonadati</taxon>
        <taxon>Pseudomonadota</taxon>
        <taxon>Gammaproteobacteria</taxon>
        <taxon>Chromatiales</taxon>
        <taxon>Ectothiorhodospiraceae</taxon>
        <taxon>Natronocella</taxon>
    </lineage>
</organism>
<dbReference type="NCBIfam" id="TIGR02532">
    <property type="entry name" value="IV_pilin_GFxxxE"/>
    <property type="match status" value="1"/>
</dbReference>
<name>A0AAE3G2I8_9GAMM</name>
<keyword evidence="4" id="KW-0488">Methylation</keyword>
<dbReference type="Pfam" id="PF12019">
    <property type="entry name" value="GspH"/>
    <property type="match status" value="1"/>
</dbReference>
<comment type="similarity">
    <text evidence="9">Belongs to the GSP H family.</text>
</comment>
<comment type="caution">
    <text evidence="13">The sequence shown here is derived from an EMBL/GenBank/DDBJ whole genome shotgun (WGS) entry which is preliminary data.</text>
</comment>
<proteinExistence type="inferred from homology"/>
<evidence type="ECO:0000256" key="10">
    <source>
        <dbReference type="ARBA" id="ARBA00030775"/>
    </source>
</evidence>
<keyword evidence="7 11" id="KW-1133">Transmembrane helix</keyword>
<dbReference type="RefSeq" id="WP_253476656.1">
    <property type="nucleotide sequence ID" value="NZ_JALJXV010000003.1"/>
</dbReference>
<keyword evidence="8 11" id="KW-0472">Membrane</keyword>
<evidence type="ECO:0000259" key="12">
    <source>
        <dbReference type="Pfam" id="PF12019"/>
    </source>
</evidence>
<evidence type="ECO:0000256" key="1">
    <source>
        <dbReference type="ARBA" id="ARBA00004377"/>
    </source>
</evidence>
<keyword evidence="6 11" id="KW-0812">Transmembrane</keyword>
<dbReference type="GO" id="GO:0015628">
    <property type="term" value="P:protein secretion by the type II secretion system"/>
    <property type="evidence" value="ECO:0007669"/>
    <property type="project" value="InterPro"/>
</dbReference>
<evidence type="ECO:0000256" key="5">
    <source>
        <dbReference type="ARBA" id="ARBA00022519"/>
    </source>
</evidence>
<evidence type="ECO:0000256" key="3">
    <source>
        <dbReference type="ARBA" id="ARBA00022475"/>
    </source>
</evidence>
<dbReference type="InterPro" id="IPR022346">
    <property type="entry name" value="T2SS_GspH"/>
</dbReference>
<dbReference type="EMBL" id="JALJXV010000003">
    <property type="protein sequence ID" value="MCP1674565.1"/>
    <property type="molecule type" value="Genomic_DNA"/>
</dbReference>
<protein>
    <recommendedName>
        <fullName evidence="2">Type II secretion system protein H</fullName>
    </recommendedName>
    <alternativeName>
        <fullName evidence="10">General secretion pathway protein H</fullName>
    </alternativeName>
</protein>
<dbReference type="InterPro" id="IPR012902">
    <property type="entry name" value="N_methyl_site"/>
</dbReference>
<dbReference type="SUPFAM" id="SSF54523">
    <property type="entry name" value="Pili subunits"/>
    <property type="match status" value="1"/>
</dbReference>
<evidence type="ECO:0000256" key="6">
    <source>
        <dbReference type="ARBA" id="ARBA00022692"/>
    </source>
</evidence>
<evidence type="ECO:0000256" key="4">
    <source>
        <dbReference type="ARBA" id="ARBA00022481"/>
    </source>
</evidence>
<evidence type="ECO:0000256" key="2">
    <source>
        <dbReference type="ARBA" id="ARBA00021549"/>
    </source>
</evidence>
<keyword evidence="14" id="KW-1185">Reference proteome</keyword>
<dbReference type="GO" id="GO:0005886">
    <property type="term" value="C:plasma membrane"/>
    <property type="evidence" value="ECO:0007669"/>
    <property type="project" value="UniProtKB-SubCell"/>
</dbReference>